<feature type="domain" description="Squalene cyclase C-terminal" evidence="2">
    <location>
        <begin position="371"/>
        <end position="501"/>
    </location>
</feature>
<protein>
    <recommendedName>
        <fullName evidence="2">Squalene cyclase C-terminal domain-containing protein</fullName>
    </recommendedName>
</protein>
<proteinExistence type="predicted"/>
<keyword evidence="4" id="KW-1185">Reference proteome</keyword>
<dbReference type="InterPro" id="IPR008930">
    <property type="entry name" value="Terpenoid_cyclase/PrenylTrfase"/>
</dbReference>
<feature type="region of interest" description="Disordered" evidence="1">
    <location>
        <begin position="1"/>
        <end position="21"/>
    </location>
</feature>
<dbReference type="EMBL" id="BAABHK010000005">
    <property type="protein sequence ID" value="GAA4628135.1"/>
    <property type="molecule type" value="Genomic_DNA"/>
</dbReference>
<dbReference type="PANTHER" id="PTHR31739">
    <property type="entry name" value="ENT-COPALYL DIPHOSPHATE SYNTHASE, CHLOROPLASTIC"/>
    <property type="match status" value="1"/>
</dbReference>
<comment type="caution">
    <text evidence="3">The sequence shown here is derived from an EMBL/GenBank/DDBJ whole genome shotgun (WGS) entry which is preliminary data.</text>
</comment>
<dbReference type="Gene3D" id="1.50.10.20">
    <property type="match status" value="1"/>
</dbReference>
<dbReference type="Pfam" id="PF13243">
    <property type="entry name" value="SQHop_cyclase_C"/>
    <property type="match status" value="1"/>
</dbReference>
<dbReference type="InterPro" id="IPR050148">
    <property type="entry name" value="Terpene_synthase-like"/>
</dbReference>
<evidence type="ECO:0000256" key="1">
    <source>
        <dbReference type="SAM" id="MobiDB-lite"/>
    </source>
</evidence>
<dbReference type="Gene3D" id="1.50.10.160">
    <property type="match status" value="1"/>
</dbReference>
<gene>
    <name evidence="3" type="ORF">GCM10023196_043270</name>
</gene>
<organism evidence="3 4">
    <name type="scientific">Actinoallomurus vinaceus</name>
    <dbReference type="NCBI Taxonomy" id="1080074"/>
    <lineage>
        <taxon>Bacteria</taxon>
        <taxon>Bacillati</taxon>
        <taxon>Actinomycetota</taxon>
        <taxon>Actinomycetes</taxon>
        <taxon>Streptosporangiales</taxon>
        <taxon>Thermomonosporaceae</taxon>
        <taxon>Actinoallomurus</taxon>
    </lineage>
</organism>
<accession>A0ABP8UDR4</accession>
<dbReference type="PANTHER" id="PTHR31739:SF25">
    <property type="entry name" value="(E,E)-GERANYLLINALOOL SYNTHASE"/>
    <property type="match status" value="1"/>
</dbReference>
<sequence length="551" mass="57889">MSISHGHAPATKESLTPANAGDGRAAARDLIAGLTARPWGQASPSVYETARLVALAPWLKGHAQRVDFLSAAQRADGAWGGPDGYALAPTLSATDAVLSALIRSHTGDGIGDGDRPGLTRVADLGLSALFRLLPRLDMTSIPDMPAIELITASLVASINRSLHVLNDAPATGLGRWSGGERLRLPRGLSSERLYAVRAMLDVGAAPPEKLLHALETVGEAARGARTVRPAPSGTIGASPAATAAWLDRDGRADPAHPARRFLETVADLGGGPVPCGIPITVFERAWVITNLVRAGITVEVPAALTASLRGALSPSGTPAGEGLPPDADTTSAALYALGLLGLPHRPDSLWPFRLEGHFCTWQGEDGFSISTNAHVLEAFGQYAARKPDATPRHAAVVTELTSLLLDHQRDDGGWLDRWHASPYYATACCVLALGRFGGDAALPAIRRAVRWVLATQRADGSWGRWAGTPEETAYALQMLLLTHAVSEESHAAAARGHAYLTRSAGGPAGPALWHDKDLYRPDAIVRSAVLAAVHLARRDPSVAVLIATEKQ</sequence>
<evidence type="ECO:0000313" key="4">
    <source>
        <dbReference type="Proteomes" id="UP001501442"/>
    </source>
</evidence>
<dbReference type="InterPro" id="IPR032696">
    <property type="entry name" value="SQ_cyclase_C"/>
</dbReference>
<reference evidence="4" key="1">
    <citation type="journal article" date="2019" name="Int. J. Syst. Evol. Microbiol.">
        <title>The Global Catalogue of Microorganisms (GCM) 10K type strain sequencing project: providing services to taxonomists for standard genome sequencing and annotation.</title>
        <authorList>
            <consortium name="The Broad Institute Genomics Platform"/>
            <consortium name="The Broad Institute Genome Sequencing Center for Infectious Disease"/>
            <person name="Wu L."/>
            <person name="Ma J."/>
        </authorList>
    </citation>
    <scope>NUCLEOTIDE SEQUENCE [LARGE SCALE GENOMIC DNA]</scope>
    <source>
        <strain evidence="4">JCM 17939</strain>
    </source>
</reference>
<dbReference type="RefSeq" id="WP_345432726.1">
    <property type="nucleotide sequence ID" value="NZ_BAABHK010000005.1"/>
</dbReference>
<name>A0ABP8UDR4_9ACTN</name>
<evidence type="ECO:0000259" key="2">
    <source>
        <dbReference type="Pfam" id="PF13243"/>
    </source>
</evidence>
<evidence type="ECO:0000313" key="3">
    <source>
        <dbReference type="EMBL" id="GAA4628135.1"/>
    </source>
</evidence>
<dbReference type="SUPFAM" id="SSF48239">
    <property type="entry name" value="Terpenoid cyclases/Protein prenyltransferases"/>
    <property type="match status" value="1"/>
</dbReference>
<dbReference type="Proteomes" id="UP001501442">
    <property type="component" value="Unassembled WGS sequence"/>
</dbReference>